<accession>A0A4D9E8Z9</accession>
<dbReference type="AlphaFoldDB" id="A0A4D9E8Z9"/>
<evidence type="ECO:0000256" key="1">
    <source>
        <dbReference type="SAM" id="MobiDB-lite"/>
    </source>
</evidence>
<sequence length="112" mass="11999">MATELRATASVIQRAGPWSQGNTALRLPESQGNRSHYPPPQALSSLPAPSTTTQQSLLQAVPAQHPPPSSPRLSPVHWSPLGAPITRKPPLLPETCRESVPSIASSWPPEFI</sequence>
<dbReference type="EMBL" id="QXTE01000125">
    <property type="protein sequence ID" value="TFK04925.1"/>
    <property type="molecule type" value="Genomic_DNA"/>
</dbReference>
<keyword evidence="2" id="KW-0675">Receptor</keyword>
<proteinExistence type="predicted"/>
<comment type="caution">
    <text evidence="2">The sequence shown here is derived from an EMBL/GenBank/DDBJ whole genome shotgun (WGS) entry which is preliminary data.</text>
</comment>
<name>A0A4D9E8Z9_9SAUR</name>
<keyword evidence="3" id="KW-1185">Reference proteome</keyword>
<evidence type="ECO:0000313" key="2">
    <source>
        <dbReference type="EMBL" id="TFK04925.1"/>
    </source>
</evidence>
<feature type="region of interest" description="Disordered" evidence="1">
    <location>
        <begin position="1"/>
        <end position="112"/>
    </location>
</feature>
<reference evidence="2 3" key="2">
    <citation type="submission" date="2019-04" db="EMBL/GenBank/DDBJ databases">
        <title>The genome sequence of big-headed turtle.</title>
        <authorList>
            <person name="Gong S."/>
        </authorList>
    </citation>
    <scope>NUCLEOTIDE SEQUENCE [LARGE SCALE GENOMIC DNA]</scope>
    <source>
        <strain evidence="2">DO16091913</strain>
        <tissue evidence="2">Muscle</tissue>
    </source>
</reference>
<protein>
    <submittedName>
        <fullName evidence="2">Triggering receptor expressed on myeloid cells 2-like</fullName>
    </submittedName>
</protein>
<reference evidence="2 3" key="1">
    <citation type="submission" date="2019-04" db="EMBL/GenBank/DDBJ databases">
        <title>Draft genome of the big-headed turtle Platysternon megacephalum.</title>
        <authorList>
            <person name="Gong S."/>
        </authorList>
    </citation>
    <scope>NUCLEOTIDE SEQUENCE [LARGE SCALE GENOMIC DNA]</scope>
    <source>
        <strain evidence="2">DO16091913</strain>
        <tissue evidence="2">Muscle</tissue>
    </source>
</reference>
<dbReference type="Proteomes" id="UP000297703">
    <property type="component" value="Unassembled WGS sequence"/>
</dbReference>
<evidence type="ECO:0000313" key="3">
    <source>
        <dbReference type="Proteomes" id="UP000297703"/>
    </source>
</evidence>
<organism evidence="2 3">
    <name type="scientific">Platysternon megacephalum</name>
    <name type="common">big-headed turtle</name>
    <dbReference type="NCBI Taxonomy" id="55544"/>
    <lineage>
        <taxon>Eukaryota</taxon>
        <taxon>Metazoa</taxon>
        <taxon>Chordata</taxon>
        <taxon>Craniata</taxon>
        <taxon>Vertebrata</taxon>
        <taxon>Euteleostomi</taxon>
        <taxon>Archelosauria</taxon>
        <taxon>Testudinata</taxon>
        <taxon>Testudines</taxon>
        <taxon>Cryptodira</taxon>
        <taxon>Durocryptodira</taxon>
        <taxon>Testudinoidea</taxon>
        <taxon>Platysternidae</taxon>
        <taxon>Platysternon</taxon>
    </lineage>
</organism>
<gene>
    <name evidence="2" type="ORF">DR999_PMT12538</name>
</gene>